<reference evidence="2" key="1">
    <citation type="journal article" date="2014" name="Int. J. Syst. Evol. Microbiol.">
        <title>Complete genome sequence of Corynebacterium casei LMG S-19264T (=DSM 44701T), isolated from a smear-ripened cheese.</title>
        <authorList>
            <consortium name="US DOE Joint Genome Institute (JGI-PGF)"/>
            <person name="Walter F."/>
            <person name="Albersmeier A."/>
            <person name="Kalinowski J."/>
            <person name="Ruckert C."/>
        </authorList>
    </citation>
    <scope>NUCLEOTIDE SEQUENCE</scope>
    <source>
        <strain evidence="2">CGMCC 1.3617</strain>
    </source>
</reference>
<organism evidence="2 3">
    <name type="scientific">Neoroseomonas lacus</name>
    <dbReference type="NCBI Taxonomy" id="287609"/>
    <lineage>
        <taxon>Bacteria</taxon>
        <taxon>Pseudomonadati</taxon>
        <taxon>Pseudomonadota</taxon>
        <taxon>Alphaproteobacteria</taxon>
        <taxon>Acetobacterales</taxon>
        <taxon>Acetobacteraceae</taxon>
        <taxon>Neoroseomonas</taxon>
    </lineage>
</organism>
<name>A0A917KPH0_9PROT</name>
<keyword evidence="3" id="KW-1185">Reference proteome</keyword>
<comment type="caution">
    <text evidence="2">The sequence shown here is derived from an EMBL/GenBank/DDBJ whole genome shotgun (WGS) entry which is preliminary data.</text>
</comment>
<gene>
    <name evidence="2" type="ORF">GCM10011320_31160</name>
</gene>
<evidence type="ECO:0008006" key="4">
    <source>
        <dbReference type="Google" id="ProtNLM"/>
    </source>
</evidence>
<dbReference type="RefSeq" id="WP_188968152.1">
    <property type="nucleotide sequence ID" value="NZ_BMKW01000007.1"/>
</dbReference>
<keyword evidence="1" id="KW-0472">Membrane</keyword>
<feature type="transmembrane region" description="Helical" evidence="1">
    <location>
        <begin position="6"/>
        <end position="31"/>
    </location>
</feature>
<evidence type="ECO:0000313" key="2">
    <source>
        <dbReference type="EMBL" id="GGJ21627.1"/>
    </source>
</evidence>
<keyword evidence="1" id="KW-1133">Transmembrane helix</keyword>
<accession>A0A917KPH0</accession>
<evidence type="ECO:0000313" key="3">
    <source>
        <dbReference type="Proteomes" id="UP000661507"/>
    </source>
</evidence>
<dbReference type="AlphaFoldDB" id="A0A917KPH0"/>
<keyword evidence="1" id="KW-0812">Transmembrane</keyword>
<reference evidence="2" key="2">
    <citation type="submission" date="2020-09" db="EMBL/GenBank/DDBJ databases">
        <authorList>
            <person name="Sun Q."/>
            <person name="Zhou Y."/>
        </authorList>
    </citation>
    <scope>NUCLEOTIDE SEQUENCE</scope>
    <source>
        <strain evidence="2">CGMCC 1.3617</strain>
    </source>
</reference>
<protein>
    <recommendedName>
        <fullName evidence="4">DUF3592 domain-containing protein</fullName>
    </recommendedName>
</protein>
<evidence type="ECO:0000256" key="1">
    <source>
        <dbReference type="SAM" id="Phobius"/>
    </source>
</evidence>
<dbReference type="EMBL" id="BMKW01000007">
    <property type="protein sequence ID" value="GGJ21627.1"/>
    <property type="molecule type" value="Genomic_DNA"/>
</dbReference>
<dbReference type="Proteomes" id="UP000661507">
    <property type="component" value="Unassembled WGS sequence"/>
</dbReference>
<proteinExistence type="predicted"/>
<sequence length="118" mass="13014">MRGAWQLALLIGVLGAVVLGVPALIWGPGYLRYREEMRVRAEGTPARAVILGLEDTGKRFNDTPEIIVRLEIHAEGRPPWRASVRRILSVAEAPAFTPGREIAVRYDPRHPDSVALAP</sequence>